<dbReference type="Pfam" id="PF10604">
    <property type="entry name" value="Polyketide_cyc2"/>
    <property type="match status" value="1"/>
</dbReference>
<dbReference type="InterPro" id="IPR023393">
    <property type="entry name" value="START-like_dom_sf"/>
</dbReference>
<name>A0A328HEH0_ARTGO</name>
<dbReference type="Gene3D" id="3.30.530.20">
    <property type="match status" value="1"/>
</dbReference>
<gene>
    <name evidence="1" type="ORF">DBZ45_20510</name>
</gene>
<dbReference type="AlphaFoldDB" id="A0A328HEH0"/>
<dbReference type="OrthoDB" id="191189at2"/>
<dbReference type="InterPro" id="IPR019587">
    <property type="entry name" value="Polyketide_cyclase/dehydratase"/>
</dbReference>
<evidence type="ECO:0000313" key="1">
    <source>
        <dbReference type="EMBL" id="RAM35413.1"/>
    </source>
</evidence>
<sequence length="155" mass="17322">MVWESRPGTGSRGYSWPMVLQTSEVLINARLSTVWDVLTDSGNMAVWNSGVTEIEGDLRDGETVRITTLGHDRPVRARVRQDTGEVMTWTSELPMRLLRVVRSFSLIPVSGRTLLKVTVEASGLLLRWSSPATQQDLDDFVAAARHRAELLDRTS</sequence>
<comment type="caution">
    <text evidence="1">The sequence shown here is derived from an EMBL/GenBank/DDBJ whole genome shotgun (WGS) entry which is preliminary data.</text>
</comment>
<protein>
    <recommendedName>
        <fullName evidence="3">SRPBCC domain-containing protein</fullName>
    </recommendedName>
</protein>
<dbReference type="Proteomes" id="UP000249166">
    <property type="component" value="Unassembled WGS sequence"/>
</dbReference>
<dbReference type="SUPFAM" id="SSF55961">
    <property type="entry name" value="Bet v1-like"/>
    <property type="match status" value="1"/>
</dbReference>
<dbReference type="EMBL" id="QLNP01000104">
    <property type="protein sequence ID" value="RAM35413.1"/>
    <property type="molecule type" value="Genomic_DNA"/>
</dbReference>
<organism evidence="1 2">
    <name type="scientific">Arthrobacter globiformis</name>
    <dbReference type="NCBI Taxonomy" id="1665"/>
    <lineage>
        <taxon>Bacteria</taxon>
        <taxon>Bacillati</taxon>
        <taxon>Actinomycetota</taxon>
        <taxon>Actinomycetes</taxon>
        <taxon>Micrococcales</taxon>
        <taxon>Micrococcaceae</taxon>
        <taxon>Arthrobacter</taxon>
    </lineage>
</organism>
<accession>A0A328HEH0</accession>
<reference evidence="1 2" key="1">
    <citation type="submission" date="2018-04" db="EMBL/GenBank/DDBJ databases">
        <title>Bacteria isolated from cave deposits of Manipur.</title>
        <authorList>
            <person name="Sahoo D."/>
            <person name="Sarangthem I."/>
            <person name="Nandeibam J."/>
        </authorList>
    </citation>
    <scope>NUCLEOTIDE SEQUENCE [LARGE SCALE GENOMIC DNA]</scope>
    <source>
        <strain evidence="2">mrc11</strain>
    </source>
</reference>
<evidence type="ECO:0008006" key="3">
    <source>
        <dbReference type="Google" id="ProtNLM"/>
    </source>
</evidence>
<evidence type="ECO:0000313" key="2">
    <source>
        <dbReference type="Proteomes" id="UP000249166"/>
    </source>
</evidence>
<proteinExistence type="predicted"/>